<proteinExistence type="predicted"/>
<protein>
    <submittedName>
        <fullName evidence="3">Uncharacterized protein</fullName>
    </submittedName>
</protein>
<evidence type="ECO:0000313" key="5">
    <source>
        <dbReference type="Proteomes" id="UP000553957"/>
    </source>
</evidence>
<evidence type="ECO:0000313" key="2">
    <source>
        <dbReference type="EMBL" id="MBB6567701.1"/>
    </source>
</evidence>
<dbReference type="RefSeq" id="WP_171671523.1">
    <property type="nucleotide sequence ID" value="NZ_BAAAGT010000003.1"/>
</dbReference>
<comment type="caution">
    <text evidence="3">The sequence shown here is derived from an EMBL/GenBank/DDBJ whole genome shotgun (WGS) entry which is preliminary data.</text>
</comment>
<reference evidence="3 4" key="1">
    <citation type="submission" date="2020-05" db="EMBL/GenBank/DDBJ databases">
        <title>Genome sequence of Kribbella sandramycini ATCC 39419.</title>
        <authorList>
            <person name="Maclea K.S."/>
            <person name="Fair J.L."/>
        </authorList>
    </citation>
    <scope>NUCLEOTIDE SEQUENCE [LARGE SCALE GENOMIC DNA]</scope>
    <source>
        <strain evidence="3 4">ATCC 39419</strain>
    </source>
</reference>
<name>A0A7Y4KVZ2_9ACTN</name>
<feature type="transmembrane region" description="Helical" evidence="1">
    <location>
        <begin position="43"/>
        <end position="71"/>
    </location>
</feature>
<evidence type="ECO:0000256" key="1">
    <source>
        <dbReference type="SAM" id="Phobius"/>
    </source>
</evidence>
<accession>A0A7Y4KVZ2</accession>
<keyword evidence="1" id="KW-0472">Membrane</keyword>
<organism evidence="3 4">
    <name type="scientific">Kribbella sandramycini</name>
    <dbReference type="NCBI Taxonomy" id="60450"/>
    <lineage>
        <taxon>Bacteria</taxon>
        <taxon>Bacillati</taxon>
        <taxon>Actinomycetota</taxon>
        <taxon>Actinomycetes</taxon>
        <taxon>Propionibacteriales</taxon>
        <taxon>Kribbellaceae</taxon>
        <taxon>Kribbella</taxon>
    </lineage>
</organism>
<evidence type="ECO:0000313" key="4">
    <source>
        <dbReference type="Proteomes" id="UP000534306"/>
    </source>
</evidence>
<sequence>MGVFAAAVIAVAGVALTAAQLFNLLDRRIRRRTSVAGLGVASAAFLTAAVTGTAAVAAQGFFVWFIGAIVITNKWASEIQGDIAGRELEERPSLLRSRLLPADLRARLDVVWHLRYRQKMFRDPWSRRGIVKISQPLPARLMDAETIATLESVRIEEAEADRLADLED</sequence>
<keyword evidence="1" id="KW-1133">Transmembrane helix</keyword>
<dbReference type="Proteomes" id="UP000534306">
    <property type="component" value="Unassembled WGS sequence"/>
</dbReference>
<evidence type="ECO:0000313" key="3">
    <source>
        <dbReference type="EMBL" id="NOL39698.1"/>
    </source>
</evidence>
<dbReference type="EMBL" id="JABJRC010000001">
    <property type="protein sequence ID" value="NOL39698.1"/>
    <property type="molecule type" value="Genomic_DNA"/>
</dbReference>
<keyword evidence="4" id="KW-1185">Reference proteome</keyword>
<gene>
    <name evidence="2" type="ORF">HNR71_003338</name>
    <name evidence="3" type="ORF">HPO96_05520</name>
</gene>
<dbReference type="AlphaFoldDB" id="A0A7Y4KVZ2"/>
<reference evidence="2 5" key="2">
    <citation type="submission" date="2020-08" db="EMBL/GenBank/DDBJ databases">
        <title>Sequencing the genomes of 1000 actinobacteria strains.</title>
        <authorList>
            <person name="Klenk H.-P."/>
        </authorList>
    </citation>
    <scope>NUCLEOTIDE SEQUENCE [LARGE SCALE GENOMIC DNA]</scope>
    <source>
        <strain evidence="2 5">DSM 15626</strain>
    </source>
</reference>
<keyword evidence="1" id="KW-0812">Transmembrane</keyword>
<dbReference type="Proteomes" id="UP000553957">
    <property type="component" value="Unassembled WGS sequence"/>
</dbReference>
<dbReference type="EMBL" id="JACHKF010000001">
    <property type="protein sequence ID" value="MBB6567701.1"/>
    <property type="molecule type" value="Genomic_DNA"/>
</dbReference>